<dbReference type="PANTHER" id="PTHR11610">
    <property type="entry name" value="LIPASE"/>
    <property type="match status" value="1"/>
</dbReference>
<protein>
    <recommendedName>
        <fullName evidence="9">Lipase domain-containing protein</fullName>
    </recommendedName>
</protein>
<dbReference type="Proteomes" id="UP001497382">
    <property type="component" value="Unassembled WGS sequence"/>
</dbReference>
<feature type="chain" id="PRO_5043853024" description="Lipase domain-containing protein" evidence="8">
    <location>
        <begin position="21"/>
        <end position="424"/>
    </location>
</feature>
<dbReference type="AlphaFoldDB" id="A0AAV2B9M7"/>
<feature type="active site" description="Nucleophile" evidence="5">
    <location>
        <position position="196"/>
    </location>
</feature>
<dbReference type="InterPro" id="IPR029058">
    <property type="entry name" value="AB_hydrolase_fold"/>
</dbReference>
<dbReference type="PIRSF" id="PIRSF000865">
    <property type="entry name" value="Lipoprotein_lipase_LIPH"/>
    <property type="match status" value="1"/>
</dbReference>
<feature type="active site" description="Charge relay system" evidence="5">
    <location>
        <position position="219"/>
    </location>
</feature>
<evidence type="ECO:0000256" key="1">
    <source>
        <dbReference type="ARBA" id="ARBA00004613"/>
    </source>
</evidence>
<keyword evidence="6" id="KW-0106">Calcium</keyword>
<sequence>MVELGTGVFLLWLLSTCVRGTCVGDGRNITCRHSLQKRSLLFSEKTACYRDLGCFSSGPPFYHPVYRPLSVPPQPPEVVQTTFLLYTRRNRNRPVFMTRRNAKKTPFDPSALTRIIIHGFNDNQALTSWFQRLKDVILDRADENVLIVDWSGSNRLPYTVAVANSRLVGAQIAHFITYLYKTVGTSPESFHLIGHSLGAHIAGYAGERLHKLGRISGLDPAGPFFRNVPEIVRLDPSDAVFVDVIHSNPAPSVLRGFGSNEDSGDLDFFPGGGNPPGCEQTFARSLVEDLPTEALGNLVACQHLRSYEFFIYSFNPNGCLFVGVECNSWPDFLSGHCNCGHEGEKCAIMGMFSPTYAHPTGKHYRDRRMYLKVGPERPFCVHQYQVVMHIHSFPGHYLTYGLDSADVDITVYGKLEKMKGRLHI</sequence>
<evidence type="ECO:0000313" key="10">
    <source>
        <dbReference type="EMBL" id="CAL1292335.1"/>
    </source>
</evidence>
<dbReference type="InterPro" id="IPR002331">
    <property type="entry name" value="Lipase_panc"/>
</dbReference>
<proteinExistence type="inferred from homology"/>
<dbReference type="SUPFAM" id="SSF53474">
    <property type="entry name" value="alpha/beta-Hydrolases"/>
    <property type="match status" value="1"/>
</dbReference>
<feature type="signal peptide" evidence="8">
    <location>
        <begin position="1"/>
        <end position="20"/>
    </location>
</feature>
<keyword evidence="8" id="KW-0732">Signal</keyword>
<accession>A0AAV2B9M7</accession>
<evidence type="ECO:0000256" key="3">
    <source>
        <dbReference type="ARBA" id="ARBA00022525"/>
    </source>
</evidence>
<dbReference type="EMBL" id="CAXIEN010000304">
    <property type="protein sequence ID" value="CAL1292335.1"/>
    <property type="molecule type" value="Genomic_DNA"/>
</dbReference>
<gene>
    <name evidence="10" type="ORF">LARSCL_LOCUS17597</name>
</gene>
<dbReference type="Gene3D" id="3.40.50.1820">
    <property type="entry name" value="alpha/beta hydrolase"/>
    <property type="match status" value="1"/>
</dbReference>
<dbReference type="InterPro" id="IPR033906">
    <property type="entry name" value="Lipase_N"/>
</dbReference>
<dbReference type="CDD" id="cd00707">
    <property type="entry name" value="Pancreat_lipase_like"/>
    <property type="match status" value="1"/>
</dbReference>
<dbReference type="PRINTS" id="PR00821">
    <property type="entry name" value="TAGLIPASE"/>
</dbReference>
<feature type="binding site" evidence="6">
    <location>
        <position position="230"/>
    </location>
    <ligand>
        <name>Ca(2+)</name>
        <dbReference type="ChEBI" id="CHEBI:29108"/>
    </ligand>
</feature>
<evidence type="ECO:0000256" key="4">
    <source>
        <dbReference type="ARBA" id="ARBA00023157"/>
    </source>
</evidence>
<feature type="active site" description="Charge relay system" evidence="5">
    <location>
        <position position="303"/>
    </location>
</feature>
<comment type="subcellular location">
    <subcellularLocation>
        <location evidence="1">Secreted</location>
    </subcellularLocation>
</comment>
<keyword evidence="3" id="KW-0964">Secreted</keyword>
<dbReference type="GO" id="GO:0016042">
    <property type="term" value="P:lipid catabolic process"/>
    <property type="evidence" value="ECO:0007669"/>
    <property type="project" value="TreeGrafter"/>
</dbReference>
<evidence type="ECO:0000256" key="2">
    <source>
        <dbReference type="ARBA" id="ARBA00010701"/>
    </source>
</evidence>
<dbReference type="InterPro" id="IPR013818">
    <property type="entry name" value="Lipase"/>
</dbReference>
<feature type="binding site" evidence="6">
    <location>
        <position position="233"/>
    </location>
    <ligand>
        <name>Ca(2+)</name>
        <dbReference type="ChEBI" id="CHEBI:29108"/>
    </ligand>
</feature>
<feature type="non-terminal residue" evidence="10">
    <location>
        <position position="424"/>
    </location>
</feature>
<dbReference type="PRINTS" id="PR00823">
    <property type="entry name" value="PANCLIPASE"/>
</dbReference>
<evidence type="ECO:0000256" key="5">
    <source>
        <dbReference type="PIRSR" id="PIRSR000865-1"/>
    </source>
</evidence>
<dbReference type="GO" id="GO:0004806">
    <property type="term" value="F:triacylglycerol lipase activity"/>
    <property type="evidence" value="ECO:0007669"/>
    <property type="project" value="InterPro"/>
</dbReference>
<evidence type="ECO:0000259" key="9">
    <source>
        <dbReference type="Pfam" id="PF00151"/>
    </source>
</evidence>
<comment type="caution">
    <text evidence="10">The sequence shown here is derived from an EMBL/GenBank/DDBJ whole genome shotgun (WGS) entry which is preliminary data.</text>
</comment>
<dbReference type="Pfam" id="PF00151">
    <property type="entry name" value="Lipase"/>
    <property type="match status" value="1"/>
</dbReference>
<dbReference type="GO" id="GO:0046872">
    <property type="term" value="F:metal ion binding"/>
    <property type="evidence" value="ECO:0007669"/>
    <property type="project" value="UniProtKB-KW"/>
</dbReference>
<feature type="binding site" evidence="6">
    <location>
        <position position="238"/>
    </location>
    <ligand>
        <name>Ca(2+)</name>
        <dbReference type="ChEBI" id="CHEBI:29108"/>
    </ligand>
</feature>
<dbReference type="PANTHER" id="PTHR11610:SF185">
    <property type="entry name" value="LD47264P"/>
    <property type="match status" value="1"/>
</dbReference>
<reference evidence="10 11" key="1">
    <citation type="submission" date="2024-04" db="EMBL/GenBank/DDBJ databases">
        <authorList>
            <person name="Rising A."/>
            <person name="Reimegard J."/>
            <person name="Sonavane S."/>
            <person name="Akerstrom W."/>
            <person name="Nylinder S."/>
            <person name="Hedman E."/>
            <person name="Kallberg Y."/>
        </authorList>
    </citation>
    <scope>NUCLEOTIDE SEQUENCE [LARGE SCALE GENOMIC DNA]</scope>
</reference>
<keyword evidence="4" id="KW-1015">Disulfide bond</keyword>
<dbReference type="InterPro" id="IPR016272">
    <property type="entry name" value="Lipase_LIPH"/>
</dbReference>
<comment type="similarity">
    <text evidence="2 7">Belongs to the AB hydrolase superfamily. Lipase family.</text>
</comment>
<feature type="domain" description="Lipase" evidence="9">
    <location>
        <begin position="47"/>
        <end position="379"/>
    </location>
</feature>
<dbReference type="InterPro" id="IPR000734">
    <property type="entry name" value="TAG_lipase"/>
</dbReference>
<evidence type="ECO:0000313" key="11">
    <source>
        <dbReference type="Proteomes" id="UP001497382"/>
    </source>
</evidence>
<organism evidence="10 11">
    <name type="scientific">Larinioides sclopetarius</name>
    <dbReference type="NCBI Taxonomy" id="280406"/>
    <lineage>
        <taxon>Eukaryota</taxon>
        <taxon>Metazoa</taxon>
        <taxon>Ecdysozoa</taxon>
        <taxon>Arthropoda</taxon>
        <taxon>Chelicerata</taxon>
        <taxon>Arachnida</taxon>
        <taxon>Araneae</taxon>
        <taxon>Araneomorphae</taxon>
        <taxon>Entelegynae</taxon>
        <taxon>Araneoidea</taxon>
        <taxon>Araneidae</taxon>
        <taxon>Larinioides</taxon>
    </lineage>
</organism>
<evidence type="ECO:0000256" key="7">
    <source>
        <dbReference type="RuleBase" id="RU004262"/>
    </source>
</evidence>
<evidence type="ECO:0000256" key="6">
    <source>
        <dbReference type="PIRSR" id="PIRSR000865-2"/>
    </source>
</evidence>
<keyword evidence="6" id="KW-0479">Metal-binding</keyword>
<dbReference type="GO" id="GO:0005615">
    <property type="term" value="C:extracellular space"/>
    <property type="evidence" value="ECO:0007669"/>
    <property type="project" value="TreeGrafter"/>
</dbReference>
<feature type="binding site" evidence="6">
    <location>
        <position position="235"/>
    </location>
    <ligand>
        <name>Ca(2+)</name>
        <dbReference type="ChEBI" id="CHEBI:29108"/>
    </ligand>
</feature>
<name>A0AAV2B9M7_9ARAC</name>
<keyword evidence="11" id="KW-1185">Reference proteome</keyword>
<evidence type="ECO:0000256" key="8">
    <source>
        <dbReference type="SAM" id="SignalP"/>
    </source>
</evidence>